<keyword evidence="1" id="KW-0175">Coiled coil</keyword>
<organism evidence="2">
    <name type="scientific">hydrothermal vent metagenome</name>
    <dbReference type="NCBI Taxonomy" id="652676"/>
    <lineage>
        <taxon>unclassified sequences</taxon>
        <taxon>metagenomes</taxon>
        <taxon>ecological metagenomes</taxon>
    </lineage>
</organism>
<dbReference type="SUPFAM" id="SSF48452">
    <property type="entry name" value="TPR-like"/>
    <property type="match status" value="1"/>
</dbReference>
<gene>
    <name evidence="2" type="ORF">MNBD_GAMMA17-204</name>
</gene>
<reference evidence="2" key="1">
    <citation type="submission" date="2018-06" db="EMBL/GenBank/DDBJ databases">
        <authorList>
            <person name="Zhirakovskaya E."/>
        </authorList>
    </citation>
    <scope>NUCLEOTIDE SEQUENCE</scope>
</reference>
<dbReference type="PROSITE" id="PS51257">
    <property type="entry name" value="PROKAR_LIPOPROTEIN"/>
    <property type="match status" value="1"/>
</dbReference>
<dbReference type="SMART" id="SM00028">
    <property type="entry name" value="TPR"/>
    <property type="match status" value="3"/>
</dbReference>
<name>A0A3B1AAK9_9ZZZZ</name>
<sequence length="364" mass="41526">MKRVSLVCIILWVTFAQGCTYMDARSSHVLEKVDLLVEEERYARAQMVLSHVPESHADYSKVEALIAGIDKQAFVYEQQVLEEGGALEKAGEWYRAKQYYQTALNNIPDSEKINSAFQALHFKQGARVAELELDLLLLQAEWLKNTVRMQDELALITPGSWLKESRWKRDKERSKKVAESLAEQGEIALEQGDLSHAETLLNLAWQLNPAPMIGKIKQAVEESLQLLMQLQAENKRRQQQIVIESRARMRAILNASLLKAIDNLKLINALDYVAKLKLLGDLNEREIALVQRLALLLDRQVKESIAQGVEHYGLGQYIEAINAWKKTLVLEPDNEQAIEHIGRAERILEKLQLLRDSKKESSKL</sequence>
<feature type="coiled-coil region" evidence="1">
    <location>
        <begin position="213"/>
        <end position="240"/>
    </location>
</feature>
<dbReference type="InterPro" id="IPR011990">
    <property type="entry name" value="TPR-like_helical_dom_sf"/>
</dbReference>
<evidence type="ECO:0000256" key="1">
    <source>
        <dbReference type="SAM" id="Coils"/>
    </source>
</evidence>
<accession>A0A3B1AAK9</accession>
<dbReference type="PROSITE" id="PS50005">
    <property type="entry name" value="TPR"/>
    <property type="match status" value="1"/>
</dbReference>
<dbReference type="EMBL" id="UOFQ01000157">
    <property type="protein sequence ID" value="VAW89856.1"/>
    <property type="molecule type" value="Genomic_DNA"/>
</dbReference>
<dbReference type="InterPro" id="IPR019734">
    <property type="entry name" value="TPR_rpt"/>
</dbReference>
<protein>
    <recommendedName>
        <fullName evidence="3">Tetratricopeptide repeat protein</fullName>
    </recommendedName>
</protein>
<evidence type="ECO:0000313" key="2">
    <source>
        <dbReference type="EMBL" id="VAW89856.1"/>
    </source>
</evidence>
<dbReference type="Gene3D" id="1.25.40.10">
    <property type="entry name" value="Tetratricopeptide repeat domain"/>
    <property type="match status" value="1"/>
</dbReference>
<evidence type="ECO:0008006" key="3">
    <source>
        <dbReference type="Google" id="ProtNLM"/>
    </source>
</evidence>
<dbReference type="AlphaFoldDB" id="A0A3B1AAK9"/>
<proteinExistence type="predicted"/>